<dbReference type="GO" id="GO:0007169">
    <property type="term" value="P:cell surface receptor protein tyrosine kinase signaling pathway"/>
    <property type="evidence" value="ECO:0007669"/>
    <property type="project" value="TreeGrafter"/>
</dbReference>
<dbReference type="InterPro" id="IPR002404">
    <property type="entry name" value="IRS_PTB"/>
</dbReference>
<feature type="compositionally biased region" description="Polar residues" evidence="1">
    <location>
        <begin position="273"/>
        <end position="313"/>
    </location>
</feature>
<feature type="compositionally biased region" description="Acidic residues" evidence="1">
    <location>
        <begin position="672"/>
        <end position="686"/>
    </location>
</feature>
<feature type="compositionally biased region" description="Basic and acidic residues" evidence="1">
    <location>
        <begin position="402"/>
        <end position="434"/>
    </location>
</feature>
<name>A0AAE0SDI9_9BIVA</name>
<dbReference type="EMBL" id="JAEAOA010002345">
    <property type="protein sequence ID" value="KAK3590077.1"/>
    <property type="molecule type" value="Genomic_DNA"/>
</dbReference>
<feature type="region of interest" description="Disordered" evidence="1">
    <location>
        <begin position="271"/>
        <end position="356"/>
    </location>
</feature>
<accession>A0AAE0SDI9</accession>
<evidence type="ECO:0000313" key="4">
    <source>
        <dbReference type="EMBL" id="KAK3590077.1"/>
    </source>
</evidence>
<evidence type="ECO:0000256" key="1">
    <source>
        <dbReference type="SAM" id="MobiDB-lite"/>
    </source>
</evidence>
<dbReference type="AlphaFoldDB" id="A0AAE0SDI9"/>
<comment type="caution">
    <text evidence="4">The sequence shown here is derived from an EMBL/GenBank/DDBJ whole genome shotgun (WGS) entry which is preliminary data.</text>
</comment>
<feature type="region of interest" description="Disordered" evidence="1">
    <location>
        <begin position="583"/>
        <end position="726"/>
    </location>
</feature>
<dbReference type="PROSITE" id="PS51064">
    <property type="entry name" value="IRS_PTB"/>
    <property type="match status" value="1"/>
</dbReference>
<reference evidence="4" key="3">
    <citation type="submission" date="2023-05" db="EMBL/GenBank/DDBJ databases">
        <authorList>
            <person name="Smith C.H."/>
        </authorList>
    </citation>
    <scope>NUCLEOTIDE SEQUENCE</scope>
    <source>
        <strain evidence="4">CHS0354</strain>
        <tissue evidence="4">Mantle</tissue>
    </source>
</reference>
<feature type="region of interest" description="Disordered" evidence="1">
    <location>
        <begin position="388"/>
        <end position="529"/>
    </location>
</feature>
<reference evidence="4" key="1">
    <citation type="journal article" date="2021" name="Genome Biol. Evol.">
        <title>A High-Quality Reference Genome for a Parasitic Bivalve with Doubly Uniparental Inheritance (Bivalvia: Unionida).</title>
        <authorList>
            <person name="Smith C.H."/>
        </authorList>
    </citation>
    <scope>NUCLEOTIDE SEQUENCE</scope>
    <source>
        <strain evidence="4">CHS0354</strain>
    </source>
</reference>
<dbReference type="SUPFAM" id="SSF50729">
    <property type="entry name" value="PH domain-like"/>
    <property type="match status" value="2"/>
</dbReference>
<feature type="domain" description="IRS-type PTB" evidence="3">
    <location>
        <begin position="153"/>
        <end position="258"/>
    </location>
</feature>
<evidence type="ECO:0000259" key="2">
    <source>
        <dbReference type="PROSITE" id="PS50003"/>
    </source>
</evidence>
<dbReference type="PANTHER" id="PTHR21258">
    <property type="entry name" value="DOCKING PROTEIN RELATED"/>
    <property type="match status" value="1"/>
</dbReference>
<reference evidence="4" key="2">
    <citation type="journal article" date="2021" name="Genome Biol. Evol.">
        <title>Developing a high-quality reference genome for a parasitic bivalve with doubly uniparental inheritance (Bivalvia: Unionida).</title>
        <authorList>
            <person name="Smith C.H."/>
        </authorList>
    </citation>
    <scope>NUCLEOTIDE SEQUENCE</scope>
    <source>
        <strain evidence="4">CHS0354</strain>
        <tissue evidence="4">Mantle</tissue>
    </source>
</reference>
<feature type="domain" description="PH" evidence="2">
    <location>
        <begin position="7"/>
        <end position="118"/>
    </location>
</feature>
<feature type="compositionally biased region" description="Basic and acidic residues" evidence="1">
    <location>
        <begin position="476"/>
        <end position="487"/>
    </location>
</feature>
<feature type="compositionally biased region" description="Polar residues" evidence="1">
    <location>
        <begin position="459"/>
        <end position="475"/>
    </location>
</feature>
<dbReference type="InterPro" id="IPR001849">
    <property type="entry name" value="PH_domain"/>
</dbReference>
<protein>
    <recommendedName>
        <fullName evidence="6">IRS-type PTB domain-containing protein</fullName>
    </recommendedName>
</protein>
<dbReference type="SMART" id="SM00310">
    <property type="entry name" value="PTBI"/>
    <property type="match status" value="1"/>
</dbReference>
<evidence type="ECO:0008006" key="6">
    <source>
        <dbReference type="Google" id="ProtNLM"/>
    </source>
</evidence>
<feature type="compositionally biased region" description="Acidic residues" evidence="1">
    <location>
        <begin position="609"/>
        <end position="620"/>
    </location>
</feature>
<dbReference type="InterPro" id="IPR011993">
    <property type="entry name" value="PH-like_dom_sf"/>
</dbReference>
<dbReference type="SMART" id="SM01244">
    <property type="entry name" value="IRS"/>
    <property type="match status" value="1"/>
</dbReference>
<organism evidence="4 5">
    <name type="scientific">Potamilus streckersoni</name>
    <dbReference type="NCBI Taxonomy" id="2493646"/>
    <lineage>
        <taxon>Eukaryota</taxon>
        <taxon>Metazoa</taxon>
        <taxon>Spiralia</taxon>
        <taxon>Lophotrochozoa</taxon>
        <taxon>Mollusca</taxon>
        <taxon>Bivalvia</taxon>
        <taxon>Autobranchia</taxon>
        <taxon>Heteroconchia</taxon>
        <taxon>Palaeoheterodonta</taxon>
        <taxon>Unionida</taxon>
        <taxon>Unionoidea</taxon>
        <taxon>Unionidae</taxon>
        <taxon>Ambleminae</taxon>
        <taxon>Lampsilini</taxon>
        <taxon>Potamilus</taxon>
    </lineage>
</organism>
<sequence>MASDTSRVVISGDIIIEVTKFLAKSWQQRFCVLHRKTNKEHADICIYDSKDDFYNKPKKTSKKIVLENVKYIHKSMKQFKENKEYLLEFKCGREKQILKFLNQEDLDNWEFRLNENVDICADGAEERSSASVNEDSASDGNYTENIMYDRTEQAISFDIKIDENDSAKRCHLKGNYNIHISSTGVGLLDNKQNVVYSWPYSFIRRYGVENNKNVFVIEVGRKCNSGEGQFRFQTRKAQEIHDLVTSRSLQMQRSQNPMTVLAPLIPHQVCMRQGSTVSEDSEESPQLQMKTQPSVSSPKNGTHNSWVGSNNNTEADKLSATDMKKSGKKSPDVIPRVHAADKMSGNGSEADRRSVTHVSHNLSHVLPNFQKELEEKLNKDHKLLEAKAENHEVQNITEDEQNDTRQSKKKTRKDEKRESDKEKKKKEGEKDNSKKWSLFSKKSKENERIKSSERDIKSDSTSSNQKPQHLNQSSRFYEEVDIPERVADTQSTGLYSEPFEHIKNKKKLTSKKSNEGKVPPPVAKKPQELYSEPVMEVNAPNIYSEAVKAGESADSVVYSEAFKVRQDAWKNYGEAEKFHDEDYMNIQAAREMQKQSANEPPLPPRPSDFDDDDDNDDDDGTYAGESYYNKLDFERKMPNFKSKPAGQGHIYGTSSGPVGPLPEQNYDSVSSGEEEEDEEEEEDQYAEADINPQDAYEEAKPKPPQPKPLLTKSQKSPPPESLYEDI</sequence>
<dbReference type="Pfam" id="PF02174">
    <property type="entry name" value="IRS"/>
    <property type="match status" value="1"/>
</dbReference>
<dbReference type="GO" id="GO:0043410">
    <property type="term" value="P:positive regulation of MAPK cascade"/>
    <property type="evidence" value="ECO:0007669"/>
    <property type="project" value="TreeGrafter"/>
</dbReference>
<gene>
    <name evidence="4" type="ORF">CHS0354_041120</name>
</gene>
<evidence type="ECO:0000259" key="3">
    <source>
        <dbReference type="PROSITE" id="PS51064"/>
    </source>
</evidence>
<evidence type="ECO:0000313" key="5">
    <source>
        <dbReference type="Proteomes" id="UP001195483"/>
    </source>
</evidence>
<dbReference type="InterPro" id="IPR050996">
    <property type="entry name" value="Docking_Protein_DOK"/>
</dbReference>
<proteinExistence type="predicted"/>
<dbReference type="Proteomes" id="UP001195483">
    <property type="component" value="Unassembled WGS sequence"/>
</dbReference>
<feature type="compositionally biased region" description="Basic and acidic residues" evidence="1">
    <location>
        <begin position="442"/>
        <end position="458"/>
    </location>
</feature>
<feature type="compositionally biased region" description="Basic and acidic residues" evidence="1">
    <location>
        <begin position="314"/>
        <end position="331"/>
    </location>
</feature>
<dbReference type="GO" id="GO:0007265">
    <property type="term" value="P:Ras protein signal transduction"/>
    <property type="evidence" value="ECO:0007669"/>
    <property type="project" value="TreeGrafter"/>
</dbReference>
<dbReference type="PROSITE" id="PS50003">
    <property type="entry name" value="PH_DOMAIN"/>
    <property type="match status" value="1"/>
</dbReference>
<dbReference type="PANTHER" id="PTHR21258:SF62">
    <property type="entry name" value="INSULIN RECEPTOR SUBSTRATE 1"/>
    <property type="match status" value="1"/>
</dbReference>
<keyword evidence="5" id="KW-1185">Reference proteome</keyword>
<dbReference type="Gene3D" id="2.30.29.30">
    <property type="entry name" value="Pleckstrin-homology domain (PH domain)/Phosphotyrosine-binding domain (PTB)"/>
    <property type="match status" value="2"/>
</dbReference>
<dbReference type="GO" id="GO:0005737">
    <property type="term" value="C:cytoplasm"/>
    <property type="evidence" value="ECO:0007669"/>
    <property type="project" value="TreeGrafter"/>
</dbReference>